<comment type="subcellular location">
    <subcellularLocation>
        <location evidence="1">Nucleus</location>
    </subcellularLocation>
</comment>
<dbReference type="SMART" id="SM00380">
    <property type="entry name" value="AP2"/>
    <property type="match status" value="1"/>
</dbReference>
<dbReference type="PRINTS" id="PR00367">
    <property type="entry name" value="ETHRSPELEMNT"/>
</dbReference>
<reference evidence="9 10" key="1">
    <citation type="journal article" date="2017" name="Nat. Commun.">
        <title>Genome assembly with in vitro proximity ligation data and whole-genome triplication in lettuce.</title>
        <authorList>
            <person name="Reyes-Chin-Wo S."/>
            <person name="Wang Z."/>
            <person name="Yang X."/>
            <person name="Kozik A."/>
            <person name="Arikit S."/>
            <person name="Song C."/>
            <person name="Xia L."/>
            <person name="Froenicke L."/>
            <person name="Lavelle D.O."/>
            <person name="Truco M.J."/>
            <person name="Xia R."/>
            <person name="Zhu S."/>
            <person name="Xu C."/>
            <person name="Xu H."/>
            <person name="Xu X."/>
            <person name="Cox K."/>
            <person name="Korf I."/>
            <person name="Meyers B.C."/>
            <person name="Michelmore R.W."/>
        </authorList>
    </citation>
    <scope>NUCLEOTIDE SEQUENCE [LARGE SCALE GENOMIC DNA]</scope>
    <source>
        <strain evidence="10">cv. Salinas</strain>
        <tissue evidence="9">Seedlings</tissue>
    </source>
</reference>
<protein>
    <recommendedName>
        <fullName evidence="8">AP2/ERF domain-containing protein</fullName>
    </recommendedName>
</protein>
<dbReference type="AlphaFoldDB" id="A0A9R1VWP5"/>
<keyword evidence="6" id="KW-0539">Nucleus</keyword>
<evidence type="ECO:0000256" key="5">
    <source>
        <dbReference type="ARBA" id="ARBA00023163"/>
    </source>
</evidence>
<evidence type="ECO:0000256" key="3">
    <source>
        <dbReference type="ARBA" id="ARBA00023015"/>
    </source>
</evidence>
<dbReference type="GO" id="GO:0006952">
    <property type="term" value="P:defense response"/>
    <property type="evidence" value="ECO:0007669"/>
    <property type="project" value="UniProtKB-KW"/>
</dbReference>
<evidence type="ECO:0000256" key="7">
    <source>
        <dbReference type="SAM" id="MobiDB-lite"/>
    </source>
</evidence>
<dbReference type="OrthoDB" id="1737547at2759"/>
<accession>A0A9R1VWP5</accession>
<dbReference type="PANTHER" id="PTHR31190:SF102">
    <property type="entry name" value="AP2_ERF DOMAIN-CONTAINING PROTEIN"/>
    <property type="match status" value="1"/>
</dbReference>
<feature type="region of interest" description="Disordered" evidence="7">
    <location>
        <begin position="220"/>
        <end position="241"/>
    </location>
</feature>
<dbReference type="GO" id="GO:0009873">
    <property type="term" value="P:ethylene-activated signaling pathway"/>
    <property type="evidence" value="ECO:0007669"/>
    <property type="project" value="InterPro"/>
</dbReference>
<dbReference type="PROSITE" id="PS51032">
    <property type="entry name" value="AP2_ERF"/>
    <property type="match status" value="1"/>
</dbReference>
<dbReference type="InterPro" id="IPR044808">
    <property type="entry name" value="ERF_plant"/>
</dbReference>
<dbReference type="CDD" id="cd00018">
    <property type="entry name" value="AP2"/>
    <property type="match status" value="1"/>
</dbReference>
<dbReference type="PANTHER" id="PTHR31190">
    <property type="entry name" value="DNA-BINDING DOMAIN"/>
    <property type="match status" value="1"/>
</dbReference>
<evidence type="ECO:0000256" key="2">
    <source>
        <dbReference type="ARBA" id="ARBA00022821"/>
    </source>
</evidence>
<keyword evidence="5" id="KW-0804">Transcription</keyword>
<organism evidence="9 10">
    <name type="scientific">Lactuca sativa</name>
    <name type="common">Garden lettuce</name>
    <dbReference type="NCBI Taxonomy" id="4236"/>
    <lineage>
        <taxon>Eukaryota</taxon>
        <taxon>Viridiplantae</taxon>
        <taxon>Streptophyta</taxon>
        <taxon>Embryophyta</taxon>
        <taxon>Tracheophyta</taxon>
        <taxon>Spermatophyta</taxon>
        <taxon>Magnoliopsida</taxon>
        <taxon>eudicotyledons</taxon>
        <taxon>Gunneridae</taxon>
        <taxon>Pentapetalae</taxon>
        <taxon>asterids</taxon>
        <taxon>campanulids</taxon>
        <taxon>Asterales</taxon>
        <taxon>Asteraceae</taxon>
        <taxon>Cichorioideae</taxon>
        <taxon>Cichorieae</taxon>
        <taxon>Lactucinae</taxon>
        <taxon>Lactuca</taxon>
    </lineage>
</organism>
<evidence type="ECO:0000256" key="1">
    <source>
        <dbReference type="ARBA" id="ARBA00004123"/>
    </source>
</evidence>
<dbReference type="InterPro" id="IPR036955">
    <property type="entry name" value="AP2/ERF_dom_sf"/>
</dbReference>
<dbReference type="InterPro" id="IPR001471">
    <property type="entry name" value="AP2/ERF_dom"/>
</dbReference>
<feature type="domain" description="AP2/ERF" evidence="8">
    <location>
        <begin position="28"/>
        <end position="86"/>
    </location>
</feature>
<dbReference type="GO" id="GO:0005634">
    <property type="term" value="C:nucleus"/>
    <property type="evidence" value="ECO:0007669"/>
    <property type="project" value="UniProtKB-SubCell"/>
</dbReference>
<keyword evidence="3" id="KW-0805">Transcription regulation</keyword>
<name>A0A9R1VWP5_LACSA</name>
<evidence type="ECO:0000313" key="10">
    <source>
        <dbReference type="Proteomes" id="UP000235145"/>
    </source>
</evidence>
<keyword evidence="2" id="KW-0611">Plant defense</keyword>
<keyword evidence="4" id="KW-0238">DNA-binding</keyword>
<dbReference type="EMBL" id="NBSK02000004">
    <property type="protein sequence ID" value="KAJ0212036.1"/>
    <property type="molecule type" value="Genomic_DNA"/>
</dbReference>
<proteinExistence type="predicted"/>
<sequence length="267" mass="30173">MGLQYVNKRKEPVVSGGGEPQRPTEWRRYKGVRRRPWGKFAAEVRDPEKKRKRIWLGTFDTPEEAALAYDNAAFKLLGSRAKVNFPLLIGVNDSPVVLASRWLALFPQETRRKGVVEPPITTSRAEEESEITVYTTTVRTNDAATMEVGSSQDAGQLFQTDKWFIPPLIQPPESPITVLTTTDNTTNTTTSTTDGNLTRLEMGVDHDTHLDFQMFSLKPEEHSPSMVQPSATSDEASQEEVGTDLDLLWNFDATTPDDFRFLEYFRE</sequence>
<evidence type="ECO:0000313" key="9">
    <source>
        <dbReference type="EMBL" id="KAJ0212036.1"/>
    </source>
</evidence>
<gene>
    <name evidence="9" type="ORF">LSAT_V11C400172880</name>
</gene>
<dbReference type="InterPro" id="IPR016177">
    <property type="entry name" value="DNA-bd_dom_sf"/>
</dbReference>
<comment type="caution">
    <text evidence="9">The sequence shown here is derived from an EMBL/GenBank/DDBJ whole genome shotgun (WGS) entry which is preliminary data.</text>
</comment>
<dbReference type="Proteomes" id="UP000235145">
    <property type="component" value="Unassembled WGS sequence"/>
</dbReference>
<dbReference type="Gene3D" id="3.30.730.10">
    <property type="entry name" value="AP2/ERF domain"/>
    <property type="match status" value="1"/>
</dbReference>
<dbReference type="Pfam" id="PF00847">
    <property type="entry name" value="AP2"/>
    <property type="match status" value="1"/>
</dbReference>
<dbReference type="SUPFAM" id="SSF54171">
    <property type="entry name" value="DNA-binding domain"/>
    <property type="match status" value="1"/>
</dbReference>
<dbReference type="FunFam" id="3.30.730.10:FF:000001">
    <property type="entry name" value="Ethylene-responsive transcription factor 2"/>
    <property type="match status" value="1"/>
</dbReference>
<feature type="region of interest" description="Disordered" evidence="7">
    <location>
        <begin position="1"/>
        <end position="25"/>
    </location>
</feature>
<evidence type="ECO:0000259" key="8">
    <source>
        <dbReference type="PROSITE" id="PS51032"/>
    </source>
</evidence>
<dbReference type="GO" id="GO:0003700">
    <property type="term" value="F:DNA-binding transcription factor activity"/>
    <property type="evidence" value="ECO:0007669"/>
    <property type="project" value="InterPro"/>
</dbReference>
<evidence type="ECO:0000256" key="4">
    <source>
        <dbReference type="ARBA" id="ARBA00023125"/>
    </source>
</evidence>
<feature type="compositionally biased region" description="Polar residues" evidence="7">
    <location>
        <begin position="225"/>
        <end position="235"/>
    </location>
</feature>
<keyword evidence="10" id="KW-1185">Reference proteome</keyword>
<dbReference type="GO" id="GO:0003677">
    <property type="term" value="F:DNA binding"/>
    <property type="evidence" value="ECO:0007669"/>
    <property type="project" value="UniProtKB-KW"/>
</dbReference>
<evidence type="ECO:0000256" key="6">
    <source>
        <dbReference type="ARBA" id="ARBA00023242"/>
    </source>
</evidence>